<organism evidence="1 2">
    <name type="scientific">Parerythrobacter lacustris</name>
    <dbReference type="NCBI Taxonomy" id="2969984"/>
    <lineage>
        <taxon>Bacteria</taxon>
        <taxon>Pseudomonadati</taxon>
        <taxon>Pseudomonadota</taxon>
        <taxon>Alphaproteobacteria</taxon>
        <taxon>Sphingomonadales</taxon>
        <taxon>Erythrobacteraceae</taxon>
        <taxon>Parerythrobacter</taxon>
    </lineage>
</organism>
<accession>A0ABT1XU57</accession>
<gene>
    <name evidence="1" type="ORF">NSO95_14860</name>
</gene>
<dbReference type="Proteomes" id="UP001206067">
    <property type="component" value="Unassembled WGS sequence"/>
</dbReference>
<evidence type="ECO:0000313" key="2">
    <source>
        <dbReference type="Proteomes" id="UP001206067"/>
    </source>
</evidence>
<dbReference type="EMBL" id="JANKHH010000008">
    <property type="protein sequence ID" value="MCR2835226.1"/>
    <property type="molecule type" value="Genomic_DNA"/>
</dbReference>
<dbReference type="RefSeq" id="WP_257597117.1">
    <property type="nucleotide sequence ID" value="NZ_JANKHH010000008.1"/>
</dbReference>
<reference evidence="1 2" key="1">
    <citation type="submission" date="2022-08" db="EMBL/GenBank/DDBJ databases">
        <title>Polyphasic taxonomy analysis of Qipengyuania sp.RS5-5.</title>
        <authorList>
            <person name="Xamxidin M."/>
            <person name="Wu M."/>
        </authorList>
    </citation>
    <scope>NUCLEOTIDE SEQUENCE [LARGE SCALE GENOMIC DNA]</scope>
    <source>
        <strain evidence="1 2">RS5-5</strain>
    </source>
</reference>
<evidence type="ECO:0000313" key="1">
    <source>
        <dbReference type="EMBL" id="MCR2835226.1"/>
    </source>
</evidence>
<proteinExistence type="predicted"/>
<comment type="caution">
    <text evidence="1">The sequence shown here is derived from an EMBL/GenBank/DDBJ whole genome shotgun (WGS) entry which is preliminary data.</text>
</comment>
<protein>
    <submittedName>
        <fullName evidence="1">Uncharacterized protein</fullName>
    </submittedName>
</protein>
<keyword evidence="2" id="KW-1185">Reference proteome</keyword>
<sequence length="401" mass="42964">MPDPIDPLANLTAQIYNSMTTGLGISRDDFQIAQGDLIAPDTTQLLWTMMNQIPNDSIAQVYDSSTISNLSGEYETVLSNLTVAGSADFKTTLGDQYSIWLADWRAYAHRNLTISSQLPTEQAKFFNEWATMNLDPGTAATAANALSRILTNPVGIAQQLMLNAPPGATIPFTVTHGEMLKQLNHGQTRGFSMDSSTASGDLSGAWSSESGSKGGTYFYTTSESSESSSFTSTFASSNVTVQTNFEKVVTVPFTALATGSLQDGGQTYLPWFYGAALVEAYQDDTSDLWSDPTKWTEFFGSDGSLQYVTTALVIADGISQTTTSDASFSSDQQTYAHSESHAGYGCWPYYVKSDSSSTTSTNVSFDSSGHMTTTVSSATNNPIVIGVLVSSVKSLIQSHAF</sequence>
<name>A0ABT1XU57_9SPHN</name>